<feature type="domain" description="Fungal lipase-type" evidence="6">
    <location>
        <begin position="141"/>
        <end position="300"/>
    </location>
</feature>
<organism evidence="7">
    <name type="scientific">Opuntia streptacantha</name>
    <name type="common">Prickly pear cactus</name>
    <name type="synonym">Opuntia cardona</name>
    <dbReference type="NCBI Taxonomy" id="393608"/>
    <lineage>
        <taxon>Eukaryota</taxon>
        <taxon>Viridiplantae</taxon>
        <taxon>Streptophyta</taxon>
        <taxon>Embryophyta</taxon>
        <taxon>Tracheophyta</taxon>
        <taxon>Spermatophyta</taxon>
        <taxon>Magnoliopsida</taxon>
        <taxon>eudicotyledons</taxon>
        <taxon>Gunneridae</taxon>
        <taxon>Pentapetalae</taxon>
        <taxon>Caryophyllales</taxon>
        <taxon>Cactineae</taxon>
        <taxon>Cactaceae</taxon>
        <taxon>Opuntioideae</taxon>
        <taxon>Opuntia</taxon>
    </lineage>
</organism>
<evidence type="ECO:0000256" key="5">
    <source>
        <dbReference type="RuleBase" id="RU367093"/>
    </source>
</evidence>
<dbReference type="InterPro" id="IPR002921">
    <property type="entry name" value="Fungal_lipase-type"/>
</dbReference>
<evidence type="ECO:0000256" key="3">
    <source>
        <dbReference type="ARBA" id="ARBA00022963"/>
    </source>
</evidence>
<evidence type="ECO:0000256" key="4">
    <source>
        <dbReference type="ARBA" id="ARBA00023098"/>
    </source>
</evidence>
<dbReference type="InterPro" id="IPR033556">
    <property type="entry name" value="PLA"/>
</dbReference>
<name>A0A7C9CZF9_OPUST</name>
<keyword evidence="3 5" id="KW-0442">Lipid degradation</keyword>
<dbReference type="EC" id="3.1.1.-" evidence="5"/>
<dbReference type="AlphaFoldDB" id="A0A7C9CZF9"/>
<dbReference type="FunFam" id="3.40.50.1820:FF:000065">
    <property type="entry name" value="Phospholipase A1-II 3"/>
    <property type="match status" value="1"/>
</dbReference>
<comment type="function">
    <text evidence="5">Acylhydrolase that catalyzes the hydrolysis of phospholipids at the sn-1 position.</text>
</comment>
<protein>
    <recommendedName>
        <fullName evidence="5">Phospholipase A1</fullName>
        <ecNumber evidence="5">3.1.1.-</ecNumber>
    </recommendedName>
</protein>
<reference evidence="7" key="2">
    <citation type="submission" date="2020-07" db="EMBL/GenBank/DDBJ databases">
        <authorList>
            <person name="Vera ALvarez R."/>
            <person name="Arias-Moreno D.M."/>
            <person name="Jimenez-Jacinto V."/>
            <person name="Jimenez-Bremont J.F."/>
            <person name="Swaminathan K."/>
            <person name="Moose S.P."/>
            <person name="Guerrero-Gonzalez M.L."/>
            <person name="Marino-Ramirez L."/>
            <person name="Landsman D."/>
            <person name="Rodriguez-Kessler M."/>
            <person name="Delgado-Sanchez P."/>
        </authorList>
    </citation>
    <scope>NUCLEOTIDE SEQUENCE</scope>
    <source>
        <tissue evidence="7">Cladode</tissue>
    </source>
</reference>
<dbReference type="GO" id="GO:0005737">
    <property type="term" value="C:cytoplasm"/>
    <property type="evidence" value="ECO:0007669"/>
    <property type="project" value="UniProtKB-ARBA"/>
</dbReference>
<keyword evidence="4 5" id="KW-0443">Lipid metabolism</keyword>
<dbReference type="PANTHER" id="PTHR31828:SF10">
    <property type="entry name" value="PHOSPHOLIPASE A1-IIDELTA"/>
    <property type="match status" value="1"/>
</dbReference>
<keyword evidence="2 5" id="KW-0378">Hydrolase</keyword>
<dbReference type="InterPro" id="IPR029058">
    <property type="entry name" value="AB_hydrolase_fold"/>
</dbReference>
<evidence type="ECO:0000313" key="7">
    <source>
        <dbReference type="EMBL" id="MBA4629427.1"/>
    </source>
</evidence>
<proteinExistence type="inferred from homology"/>
<sequence length="407" mass="45652">MTVPQNVVLGQSGVTWKELLGAKNWEGLLNPLHDDLLRLILRCGDFCQVTYDTFIDDQSSKYCGASRYGKADLLHKTAFPDGADNYDVVGYLYATALMNLPTNFVLTSLSREKWDRESNWIGYVAVSNDKSSKEMGRREIYVAWRGTIRDAEWINDFGAVPESVQPLLSPNSKKSPLDIINPPRVSHGWLGMYTTQDPKSAFTKLSSRTQLMTMLKDLIDKYEGEDLNIIVCGHSLGAALAAVCAFDVAENFTSDIPVSAFLYCCPQVGNKAFRDRFESHPNLKAINIRNALDVVPRVPGYVLGYVDLGTMIEVDTRVSPYLKKTKNVSDYHNLQAVLHAVNGWHGEKGVFEPRIQRSLALVNKSSGLLKEEYEVPASWWVVQNKGMQFKDGDWFLSPPDDIPVPEF</sequence>
<dbReference type="GO" id="GO:0008970">
    <property type="term" value="F:phospholipase A1 activity"/>
    <property type="evidence" value="ECO:0007669"/>
    <property type="project" value="UniProtKB-UniRule"/>
</dbReference>
<dbReference type="GO" id="GO:0016042">
    <property type="term" value="P:lipid catabolic process"/>
    <property type="evidence" value="ECO:0007669"/>
    <property type="project" value="UniProtKB-UniRule"/>
</dbReference>
<comment type="similarity">
    <text evidence="1 5">Belongs to the AB hydrolase superfamily. Lipase family.</text>
</comment>
<reference evidence="7" key="1">
    <citation type="journal article" date="2013" name="J. Plant Res.">
        <title>Effect of fungi and light on seed germination of three Opuntia species from semiarid lands of central Mexico.</title>
        <authorList>
            <person name="Delgado-Sanchez P."/>
            <person name="Jimenez-Bremont J.F."/>
            <person name="Guerrero-Gonzalez Mde L."/>
            <person name="Flores J."/>
        </authorList>
    </citation>
    <scope>NUCLEOTIDE SEQUENCE</scope>
    <source>
        <tissue evidence="7">Cladode</tissue>
    </source>
</reference>
<evidence type="ECO:0000259" key="6">
    <source>
        <dbReference type="Pfam" id="PF01764"/>
    </source>
</evidence>
<dbReference type="EMBL" id="GISG01069567">
    <property type="protein sequence ID" value="MBA4629427.1"/>
    <property type="molecule type" value="Transcribed_RNA"/>
</dbReference>
<dbReference type="SUPFAM" id="SSF53474">
    <property type="entry name" value="alpha/beta-Hydrolases"/>
    <property type="match status" value="1"/>
</dbReference>
<evidence type="ECO:0000256" key="1">
    <source>
        <dbReference type="ARBA" id="ARBA00010701"/>
    </source>
</evidence>
<dbReference type="Gene3D" id="3.40.50.1820">
    <property type="entry name" value="alpha/beta hydrolase"/>
    <property type="match status" value="1"/>
</dbReference>
<dbReference type="CDD" id="cd00519">
    <property type="entry name" value="Lipase_3"/>
    <property type="match status" value="1"/>
</dbReference>
<dbReference type="Pfam" id="PF01764">
    <property type="entry name" value="Lipase_3"/>
    <property type="match status" value="1"/>
</dbReference>
<dbReference type="EMBL" id="GISG01069564">
    <property type="protein sequence ID" value="MBA4629424.1"/>
    <property type="molecule type" value="Transcribed_RNA"/>
</dbReference>
<dbReference type="PANTHER" id="PTHR31828">
    <property type="entry name" value="PHOSPHOLIPASE A1-IIGAMMA"/>
    <property type="match status" value="1"/>
</dbReference>
<accession>A0A7C9CZF9</accession>
<evidence type="ECO:0000256" key="2">
    <source>
        <dbReference type="ARBA" id="ARBA00022801"/>
    </source>
</evidence>